<dbReference type="AlphaFoldDB" id="A0A450T5M0"/>
<organism evidence="1">
    <name type="scientific">Candidatus Kentrum sp. DK</name>
    <dbReference type="NCBI Taxonomy" id="2126562"/>
    <lineage>
        <taxon>Bacteria</taxon>
        <taxon>Pseudomonadati</taxon>
        <taxon>Pseudomonadota</taxon>
        <taxon>Gammaproteobacteria</taxon>
        <taxon>Candidatus Kentrum</taxon>
    </lineage>
</organism>
<name>A0A450T5M0_9GAMM</name>
<proteinExistence type="predicted"/>
<dbReference type="EMBL" id="CAADEX010000105">
    <property type="protein sequence ID" value="VFJ61956.1"/>
    <property type="molecule type" value="Genomic_DNA"/>
</dbReference>
<accession>A0A450T5M0</accession>
<evidence type="ECO:0000313" key="1">
    <source>
        <dbReference type="EMBL" id="VFJ61956.1"/>
    </source>
</evidence>
<gene>
    <name evidence="1" type="ORF">BECKDK2373B_GA0170837_110521</name>
</gene>
<reference evidence="1" key="1">
    <citation type="submission" date="2019-02" db="EMBL/GenBank/DDBJ databases">
        <authorList>
            <person name="Gruber-Vodicka R. H."/>
            <person name="Seah K. B. B."/>
        </authorList>
    </citation>
    <scope>NUCLEOTIDE SEQUENCE</scope>
    <source>
        <strain evidence="1">BECK_DK47</strain>
    </source>
</reference>
<evidence type="ECO:0008006" key="2">
    <source>
        <dbReference type="Google" id="ProtNLM"/>
    </source>
</evidence>
<sequence>MEQYPEYLVAFFDVLGFKNKLLNQGLETIHQKYLKLIDVIDKKNAEQDKYREIGFQGAFWVVVDDEPPHPVVMHDIRGAYASDSILIWSNKKVIGGPVGVNIGSGPVSLITPDVWADTFLEVCCEVICHSIEIGLPLRGGISTGKSVLDGEKNIYLGKPLIHASKAESRHNYLGVSFCRGANLNVKKSWLIIPYTEHMKDGSAGLVSGEVLNWPEHWRRTRNESLADSINALNSSKDSERYYENTIQFIDASLRYEHKNVIENDWLIFPGVHAKSLMLKVLRPALFKRNRPDLFQERQKLVPRHQRGIYGP</sequence>
<protein>
    <recommendedName>
        <fullName evidence="2">Guanylate cyclase domain-containing protein</fullName>
    </recommendedName>
</protein>